<dbReference type="PANTHER" id="PTHR30203">
    <property type="entry name" value="OUTER MEMBRANE CATION EFFLUX PROTEIN"/>
    <property type="match status" value="1"/>
</dbReference>
<dbReference type="Gene3D" id="1.20.1600.10">
    <property type="entry name" value="Outer membrane efflux proteins (OEP)"/>
    <property type="match status" value="1"/>
</dbReference>
<dbReference type="EMBL" id="JASAYQ010000004">
    <property type="protein sequence ID" value="MDP8172392.1"/>
    <property type="molecule type" value="Genomic_DNA"/>
</dbReference>
<dbReference type="InterPro" id="IPR003423">
    <property type="entry name" value="OMP_efflux"/>
</dbReference>
<organism evidence="2 3">
    <name type="scientific">Phocoenobacter skyensis</name>
    <dbReference type="NCBI Taxonomy" id="97481"/>
    <lineage>
        <taxon>Bacteria</taxon>
        <taxon>Pseudomonadati</taxon>
        <taxon>Pseudomonadota</taxon>
        <taxon>Gammaproteobacteria</taxon>
        <taxon>Pasteurellales</taxon>
        <taxon>Pasteurellaceae</taxon>
        <taxon>Phocoenobacter</taxon>
    </lineage>
</organism>
<accession>A0AAJ6N8Z1</accession>
<reference evidence="2" key="1">
    <citation type="journal article" date="2023" name="Front. Microbiol.">
        <title>Phylogeography and host specificity of Pasteurellaceae pathogenic to sea-farmed fish in the north-east Atlantic.</title>
        <authorList>
            <person name="Gulla S."/>
            <person name="Colquhoun D.J."/>
            <person name="Olsen A.B."/>
            <person name="Spilsberg B."/>
            <person name="Lagesen K."/>
            <person name="Aakesson C.P."/>
            <person name="Strom S."/>
            <person name="Manji F."/>
            <person name="Birkbeck T.H."/>
            <person name="Nilsen H.K."/>
        </authorList>
    </citation>
    <scope>NUCLEOTIDE SEQUENCE</scope>
    <source>
        <strain evidence="2">TW16_20</strain>
    </source>
</reference>
<evidence type="ECO:0000313" key="3">
    <source>
        <dbReference type="Proteomes" id="UP001236239"/>
    </source>
</evidence>
<dbReference type="SUPFAM" id="SSF56954">
    <property type="entry name" value="Outer membrane efflux proteins (OEP)"/>
    <property type="match status" value="1"/>
</dbReference>
<dbReference type="PANTHER" id="PTHR30203:SF30">
    <property type="entry name" value="OUTER MEMBRANE PROTEIN-RELATED"/>
    <property type="match status" value="1"/>
</dbReference>
<protein>
    <submittedName>
        <fullName evidence="2">TolC family protein</fullName>
    </submittedName>
</protein>
<proteinExistence type="inferred from homology"/>
<dbReference type="PROSITE" id="PS51257">
    <property type="entry name" value="PROKAR_LIPOPROTEIN"/>
    <property type="match status" value="1"/>
</dbReference>
<dbReference type="GO" id="GO:0015562">
    <property type="term" value="F:efflux transmembrane transporter activity"/>
    <property type="evidence" value="ECO:0007669"/>
    <property type="project" value="InterPro"/>
</dbReference>
<dbReference type="InterPro" id="IPR010131">
    <property type="entry name" value="MdtP/NodT-like"/>
</dbReference>
<comment type="caution">
    <text evidence="2">The sequence shown here is derived from an EMBL/GenBank/DDBJ whole genome shotgun (WGS) entry which is preliminary data.</text>
</comment>
<dbReference type="Proteomes" id="UP001236239">
    <property type="component" value="Unassembled WGS sequence"/>
</dbReference>
<comment type="similarity">
    <text evidence="1">Belongs to the outer membrane factor (OMF) (TC 1.B.17) family.</text>
</comment>
<name>A0AAJ6N8Z1_9PAST</name>
<dbReference type="AlphaFoldDB" id="A0AAJ6N8Z1"/>
<evidence type="ECO:0000256" key="1">
    <source>
        <dbReference type="ARBA" id="ARBA00007613"/>
    </source>
</evidence>
<sequence length="480" mass="53499">MKTTKKISRYHLLIRLLSYGLCVFMLASCSLPKKQGGFTVRKLSFASSTTASVKKTHTQPPKQLTVKSQPQVANNKKEVKEVKKLLSTMKAITKIKPVAPIASQNALQRIIHSALQYNMAHSPLPAVIEQREFETEAIRNRNLPDIRPTASVSGNGYKFAGISGSYTLYDFGLNNALEQQGELKTLSSRLDFLQEQRNTIADTLISVSKIAALQAKQRLIHRSIKQQQQLAHYASNRLNAGLITESEPLALDLRLSELNTKLDATKVEIQLNLKLLSSKLSDPITLNAIPAIDKLAKMVGVFSTVGKPIALKQAELEVQTAKQQLLKAKAERYPKIAVEGRAGYNSDNEEVYQANLTLSAPTSIFASNTNVSVAEANYRSKRKRLSQTRLNLATERERIQLETKRLKQNQLQLRQLENASQRSLMLYRQKIGVAKASISDMISAYRTLLNAQEQLVNVDKELMVLNAKLIKITAGNQQVK</sequence>
<evidence type="ECO:0000313" key="2">
    <source>
        <dbReference type="EMBL" id="MDP8172392.1"/>
    </source>
</evidence>
<dbReference type="RefSeq" id="WP_306374618.1">
    <property type="nucleotide sequence ID" value="NZ_JASAYK010000007.1"/>
</dbReference>
<gene>
    <name evidence="2" type="ORF">QJU93_03355</name>
</gene>
<dbReference type="Pfam" id="PF02321">
    <property type="entry name" value="OEP"/>
    <property type="match status" value="1"/>
</dbReference>